<dbReference type="EMBL" id="KN847495">
    <property type="protein sequence ID" value="KIW15192.1"/>
    <property type="molecule type" value="Genomic_DNA"/>
</dbReference>
<dbReference type="Proteomes" id="UP000053328">
    <property type="component" value="Unassembled WGS sequence"/>
</dbReference>
<gene>
    <name evidence="1" type="ORF">PV08_05237</name>
</gene>
<dbReference type="RefSeq" id="XP_016235408.1">
    <property type="nucleotide sequence ID" value="XM_016379581.1"/>
</dbReference>
<proteinExistence type="predicted"/>
<protein>
    <submittedName>
        <fullName evidence="1">Uncharacterized protein</fullName>
    </submittedName>
</protein>
<dbReference type="HOGENOM" id="CLU_1489042_0_0_1"/>
<name>A0A0D1ZQW0_9EURO</name>
<keyword evidence="2" id="KW-1185">Reference proteome</keyword>
<sequence>MGPMAVLLWPSSKLPTTTRRGMKRALSADHDAQFTTFILIAGYRRTGGRSYAALPRTATSLRKSLPFGGPLTVPTFEAYKFWGLLPADVGDRNLKRWCRVPLPPTLHQSRASGMRLVQYKALCDEECPIVCICGDLARSTGDLPLRAALLYLVTDSRDSRIPRVVEWKASRYPNFITWRSA</sequence>
<accession>A0A0D1ZQW0</accession>
<organism evidence="1 2">
    <name type="scientific">Exophiala spinifera</name>
    <dbReference type="NCBI Taxonomy" id="91928"/>
    <lineage>
        <taxon>Eukaryota</taxon>
        <taxon>Fungi</taxon>
        <taxon>Dikarya</taxon>
        <taxon>Ascomycota</taxon>
        <taxon>Pezizomycotina</taxon>
        <taxon>Eurotiomycetes</taxon>
        <taxon>Chaetothyriomycetidae</taxon>
        <taxon>Chaetothyriales</taxon>
        <taxon>Herpotrichiellaceae</taxon>
        <taxon>Exophiala</taxon>
    </lineage>
</organism>
<dbReference type="GeneID" id="27332320"/>
<dbReference type="AlphaFoldDB" id="A0A0D1ZQW0"/>
<evidence type="ECO:0000313" key="2">
    <source>
        <dbReference type="Proteomes" id="UP000053328"/>
    </source>
</evidence>
<dbReference type="VEuPathDB" id="FungiDB:PV08_05237"/>
<reference evidence="1 2" key="1">
    <citation type="submission" date="2015-01" db="EMBL/GenBank/DDBJ databases">
        <title>The Genome Sequence of Exophiala spinifera CBS89968.</title>
        <authorList>
            <consortium name="The Broad Institute Genomics Platform"/>
            <person name="Cuomo C."/>
            <person name="de Hoog S."/>
            <person name="Gorbushina A."/>
            <person name="Stielow B."/>
            <person name="Teixiera M."/>
            <person name="Abouelleil A."/>
            <person name="Chapman S.B."/>
            <person name="Priest M."/>
            <person name="Young S.K."/>
            <person name="Wortman J."/>
            <person name="Nusbaum C."/>
            <person name="Birren B."/>
        </authorList>
    </citation>
    <scope>NUCLEOTIDE SEQUENCE [LARGE SCALE GENOMIC DNA]</scope>
    <source>
        <strain evidence="1 2">CBS 89968</strain>
    </source>
</reference>
<evidence type="ECO:0000313" key="1">
    <source>
        <dbReference type="EMBL" id="KIW15192.1"/>
    </source>
</evidence>